<dbReference type="CDD" id="cd00041">
    <property type="entry name" value="CUB"/>
    <property type="match status" value="1"/>
</dbReference>
<accession>A0A8G0KYZ0</accession>
<dbReference type="Proteomes" id="UP000824721">
    <property type="component" value="Chromosome"/>
</dbReference>
<protein>
    <recommendedName>
        <fullName evidence="3">CUB domain-containing protein</fullName>
    </recommendedName>
</protein>
<gene>
    <name evidence="4" type="ORF">JJC05_09665</name>
</gene>
<dbReference type="Gene3D" id="2.60.120.290">
    <property type="entry name" value="Spermadhesin, CUB domain"/>
    <property type="match status" value="1"/>
</dbReference>
<feature type="domain" description="CUB" evidence="3">
    <location>
        <begin position="3"/>
        <end position="74"/>
    </location>
</feature>
<reference evidence="4" key="1">
    <citation type="submission" date="2020-12" db="EMBL/GenBank/DDBJ databases">
        <title>Genome sequencing of genetic groups of Flavobacterium columnare.</title>
        <authorList>
            <person name="Waldbieser G.C."/>
            <person name="Griffin M.J."/>
            <person name="LaFrentz B.R."/>
        </authorList>
    </citation>
    <scope>NUCLEOTIDE SEQUENCE</scope>
    <source>
        <strain evidence="4">90-106</strain>
    </source>
</reference>
<dbReference type="PANTHER" id="PTHR24251">
    <property type="entry name" value="OVOCHYMASE-RELATED"/>
    <property type="match status" value="1"/>
</dbReference>
<evidence type="ECO:0000259" key="3">
    <source>
        <dbReference type="Pfam" id="PF00431"/>
    </source>
</evidence>
<organism evidence="4">
    <name type="scientific">Flavobacterium columnare</name>
    <dbReference type="NCBI Taxonomy" id="996"/>
    <lineage>
        <taxon>Bacteria</taxon>
        <taxon>Pseudomonadati</taxon>
        <taxon>Bacteroidota</taxon>
        <taxon>Flavobacteriia</taxon>
        <taxon>Flavobacteriales</taxon>
        <taxon>Flavobacteriaceae</taxon>
        <taxon>Flavobacterium</taxon>
    </lineage>
</organism>
<proteinExistence type="predicted"/>
<dbReference type="SUPFAM" id="SSF49854">
    <property type="entry name" value="Spermadhesin, CUB domain"/>
    <property type="match status" value="1"/>
</dbReference>
<dbReference type="EMBL" id="CP067378">
    <property type="protein sequence ID" value="QYS90160.1"/>
    <property type="molecule type" value="Genomic_DNA"/>
</dbReference>
<keyword evidence="1" id="KW-0677">Repeat</keyword>
<dbReference type="AlphaFoldDB" id="A0A8G0KYZ0"/>
<sequence>MAGKKIKVDFTSFNLEDRYDFLKIYNGPDEKSPLIASYTGNTIPASITSSATNGELTFEFVPDDAVAESGWVANITCVDYVPFVDAGITSIIKPEILGKKSANTTITIAVKNYSSDTRNNLPVFYQINGGPKVEEVIASINGFEEKEYTFTTPVDLSTNPDEKFAYVINAGINEVDTNLTNNKKEKKVYNRYSLPQNVNTDGYAITNLNWSTFSNASGVTGYSDFKNLSIPVFKTKTYYPNVTISKADLPLTRSLTLSTGVFTIMVIDLNNDGNFSDEYYAGKYWVNTEANEASLASTRTTHYFKNVEKNTVGVAIPSDVPTGNHAVRFIHMFRDKAESFNVVLGANKRRVNNFKK</sequence>
<evidence type="ECO:0000313" key="4">
    <source>
        <dbReference type="EMBL" id="QYS90160.1"/>
    </source>
</evidence>
<evidence type="ECO:0000256" key="1">
    <source>
        <dbReference type="ARBA" id="ARBA00022737"/>
    </source>
</evidence>
<evidence type="ECO:0000256" key="2">
    <source>
        <dbReference type="ARBA" id="ARBA00023157"/>
    </source>
</evidence>
<name>A0A8G0KYZ0_9FLAO</name>
<dbReference type="Pfam" id="PF00431">
    <property type="entry name" value="CUB"/>
    <property type="match status" value="1"/>
</dbReference>
<dbReference type="InterPro" id="IPR035914">
    <property type="entry name" value="Sperma_CUB_dom_sf"/>
</dbReference>
<keyword evidence="2" id="KW-1015">Disulfide bond</keyword>
<dbReference type="KEGG" id="fdv:JJC05_09665"/>
<dbReference type="InterPro" id="IPR000859">
    <property type="entry name" value="CUB_dom"/>
</dbReference>